<keyword evidence="1" id="KW-0472">Membrane</keyword>
<dbReference type="Proteomes" id="UP000427071">
    <property type="component" value="Chromosome"/>
</dbReference>
<sequence length="325" mass="35017">MNTNTVNTMWATRPARIPASQGGNAKIAGVCEGIGVRYQVDPTLIRILFVAAGLVGGGLGVYLVAWLIMPRYSMQYSPIEAVLKNLSDQYQKEKETGWWLIVALLVFGFSATSGSGDFVSGSTMISLALAFGFWYFLHTRQPEPPKVDNSIIAPAPGFQMPTPPSWDPLGTVPELWHLPEPGTMAPEPPKKKSYGWVWVAAAVVLAGLGGIANLAYHNAEPPEGLGDVTTVVRTEADLQRVYENGIGNLTVNMRDLQPLSEDRTVKVDNGIGNVQIELPNEVPVRVECNNGIGDTNCQPGLHNAGEGHVLTIKVDNGIGSVNIKY</sequence>
<name>A0A6B8VVU2_9CORY</name>
<protein>
    <submittedName>
        <fullName evidence="3">PspC domain protein</fullName>
    </submittedName>
</protein>
<dbReference type="KEGG" id="ckw:CKALI_09755"/>
<dbReference type="InterPro" id="IPR007168">
    <property type="entry name" value="Phageshock_PspC_N"/>
</dbReference>
<feature type="domain" description="Phage shock protein PspC N-terminal" evidence="2">
    <location>
        <begin position="24"/>
        <end position="71"/>
    </location>
</feature>
<dbReference type="AlphaFoldDB" id="A0A6B8VVU2"/>
<keyword evidence="1" id="KW-1133">Transmembrane helix</keyword>
<keyword evidence="4" id="KW-1185">Reference proteome</keyword>
<evidence type="ECO:0000313" key="4">
    <source>
        <dbReference type="Proteomes" id="UP000427071"/>
    </source>
</evidence>
<gene>
    <name evidence="3" type="ORF">CKALI_09755</name>
</gene>
<keyword evidence="1" id="KW-0812">Transmembrane</keyword>
<dbReference type="RefSeq" id="WP_156193151.1">
    <property type="nucleotide sequence ID" value="NZ_CP046452.1"/>
</dbReference>
<feature type="transmembrane region" description="Helical" evidence="1">
    <location>
        <begin position="194"/>
        <end position="216"/>
    </location>
</feature>
<evidence type="ECO:0000256" key="1">
    <source>
        <dbReference type="SAM" id="Phobius"/>
    </source>
</evidence>
<evidence type="ECO:0000313" key="3">
    <source>
        <dbReference type="EMBL" id="QGU02806.1"/>
    </source>
</evidence>
<reference evidence="4" key="1">
    <citation type="submission" date="2019-11" db="EMBL/GenBank/DDBJ databases">
        <title>Complete genome sequence of Corynebacterium kalinowskii 1959, a novel Corynebacterium species isolated from soil of a small paddock in Vilsendorf, Germany.</title>
        <authorList>
            <person name="Schaffert L."/>
            <person name="Ruwe M."/>
            <person name="Milse J."/>
            <person name="Hanuschka K."/>
            <person name="Ortseifen V."/>
            <person name="Droste J."/>
            <person name="Brandt D."/>
            <person name="Schlueter L."/>
            <person name="Kutter Y."/>
            <person name="Vinke S."/>
            <person name="Viehoefer P."/>
            <person name="Jacob L."/>
            <person name="Luebke N.-C."/>
            <person name="Schulte-Berndt E."/>
            <person name="Hain C."/>
            <person name="Linder M."/>
            <person name="Schmidt P."/>
            <person name="Wollenschlaeger L."/>
            <person name="Luttermann T."/>
            <person name="Thieme E."/>
            <person name="Hassa J."/>
            <person name="Haak M."/>
            <person name="Wittchen M."/>
            <person name="Mentz A."/>
            <person name="Persicke M."/>
            <person name="Busche T."/>
            <person name="Ruckert C."/>
        </authorList>
    </citation>
    <scope>NUCLEOTIDE SEQUENCE [LARGE SCALE GENOMIC DNA]</scope>
    <source>
        <strain evidence="4">1959</strain>
    </source>
</reference>
<organism evidence="3 4">
    <name type="scientific">Corynebacterium kalinowskii</name>
    <dbReference type="NCBI Taxonomy" id="2675216"/>
    <lineage>
        <taxon>Bacteria</taxon>
        <taxon>Bacillati</taxon>
        <taxon>Actinomycetota</taxon>
        <taxon>Actinomycetes</taxon>
        <taxon>Mycobacteriales</taxon>
        <taxon>Corynebacteriaceae</taxon>
        <taxon>Corynebacterium</taxon>
    </lineage>
</organism>
<dbReference type="Pfam" id="PF04024">
    <property type="entry name" value="PspC"/>
    <property type="match status" value="1"/>
</dbReference>
<feature type="transmembrane region" description="Helical" evidence="1">
    <location>
        <begin position="118"/>
        <end position="137"/>
    </location>
</feature>
<feature type="transmembrane region" description="Helical" evidence="1">
    <location>
        <begin position="96"/>
        <end position="112"/>
    </location>
</feature>
<evidence type="ECO:0000259" key="2">
    <source>
        <dbReference type="Pfam" id="PF04024"/>
    </source>
</evidence>
<dbReference type="EMBL" id="CP046452">
    <property type="protein sequence ID" value="QGU02806.1"/>
    <property type="molecule type" value="Genomic_DNA"/>
</dbReference>
<proteinExistence type="predicted"/>
<feature type="transmembrane region" description="Helical" evidence="1">
    <location>
        <begin position="47"/>
        <end position="69"/>
    </location>
</feature>
<accession>A0A6B8VVU2</accession>